<organism evidence="1">
    <name type="scientific">Pithovirus LCPAC302</name>
    <dbReference type="NCBI Taxonomy" id="2506593"/>
    <lineage>
        <taxon>Viruses</taxon>
        <taxon>Pithoviruses</taxon>
    </lineage>
</organism>
<sequence length="71" mass="8546">MNYFSDDEDFSEEDEGMDVYFSDDFDYDFMERLDIAVDTVARLRFYSEFHGLDMLTSIYCVENMMDLMETN</sequence>
<name>A0A481Z6S0_9VIRU</name>
<protein>
    <submittedName>
        <fullName evidence="1">Uncharacterized protein</fullName>
    </submittedName>
</protein>
<gene>
    <name evidence="1" type="ORF">LCPAC302_01940</name>
</gene>
<proteinExistence type="predicted"/>
<reference evidence="1" key="1">
    <citation type="journal article" date="2019" name="MBio">
        <title>Virus Genomes from Deep Sea Sediments Expand the Ocean Megavirome and Support Independent Origins of Viral Gigantism.</title>
        <authorList>
            <person name="Backstrom D."/>
            <person name="Yutin N."/>
            <person name="Jorgensen S.L."/>
            <person name="Dharamshi J."/>
            <person name="Homa F."/>
            <person name="Zaremba-Niedwiedzka K."/>
            <person name="Spang A."/>
            <person name="Wolf Y.I."/>
            <person name="Koonin E.V."/>
            <person name="Ettema T.J."/>
        </authorList>
    </citation>
    <scope>NUCLEOTIDE SEQUENCE</scope>
</reference>
<accession>A0A481Z6S0</accession>
<dbReference type="EMBL" id="MK500548">
    <property type="protein sequence ID" value="QBK91574.1"/>
    <property type="molecule type" value="Genomic_DNA"/>
</dbReference>
<evidence type="ECO:0000313" key="1">
    <source>
        <dbReference type="EMBL" id="QBK91574.1"/>
    </source>
</evidence>